<proteinExistence type="predicted"/>
<evidence type="ECO:0000313" key="1">
    <source>
        <dbReference type="EMBL" id="KAF8731714.1"/>
    </source>
</evidence>
<name>A0A835KL51_9POAL</name>
<reference evidence="1" key="1">
    <citation type="submission" date="2020-07" db="EMBL/GenBank/DDBJ databases">
        <title>Genome sequence and genetic diversity analysis of an under-domesticated orphan crop, white fonio (Digitaria exilis).</title>
        <authorList>
            <person name="Bennetzen J.L."/>
            <person name="Chen S."/>
            <person name="Ma X."/>
            <person name="Wang X."/>
            <person name="Yssel A.E.J."/>
            <person name="Chaluvadi S.R."/>
            <person name="Johnson M."/>
            <person name="Gangashetty P."/>
            <person name="Hamidou F."/>
            <person name="Sanogo M.D."/>
            <person name="Zwaenepoel A."/>
            <person name="Wallace J."/>
            <person name="Van De Peer Y."/>
            <person name="Van Deynze A."/>
        </authorList>
    </citation>
    <scope>NUCLEOTIDE SEQUENCE</scope>
    <source>
        <tissue evidence="1">Leaves</tissue>
    </source>
</reference>
<protein>
    <submittedName>
        <fullName evidence="1">Uncharacterized protein</fullName>
    </submittedName>
</protein>
<keyword evidence="2" id="KW-1185">Reference proteome</keyword>
<sequence length="234" mass="25063">MARSPRRAAAASAAALSAAAMRSASKPSSDADACYASLLSSPAYRAAPGHLGLARSHPSLLGRDDLAALLTPEAFLLDATHALAAAALCARQISGEWLRQMRCDPGRAAEFMDRVGPDVVWSYRVGRALYDAKDGRFDDALDAFARLAAERPCDPGPPLTAAGICYLADRLEEGNKWVSGIPETINMALWAKVADGDMSFLKRRILITLLRCVVADKHKGYYKDMVVAGDPSKE</sequence>
<organism evidence="1 2">
    <name type="scientific">Digitaria exilis</name>
    <dbReference type="NCBI Taxonomy" id="1010633"/>
    <lineage>
        <taxon>Eukaryota</taxon>
        <taxon>Viridiplantae</taxon>
        <taxon>Streptophyta</taxon>
        <taxon>Embryophyta</taxon>
        <taxon>Tracheophyta</taxon>
        <taxon>Spermatophyta</taxon>
        <taxon>Magnoliopsida</taxon>
        <taxon>Liliopsida</taxon>
        <taxon>Poales</taxon>
        <taxon>Poaceae</taxon>
        <taxon>PACMAD clade</taxon>
        <taxon>Panicoideae</taxon>
        <taxon>Panicodae</taxon>
        <taxon>Paniceae</taxon>
        <taxon>Anthephorinae</taxon>
        <taxon>Digitaria</taxon>
    </lineage>
</organism>
<comment type="caution">
    <text evidence="1">The sequence shown here is derived from an EMBL/GenBank/DDBJ whole genome shotgun (WGS) entry which is preliminary data.</text>
</comment>
<dbReference type="EMBL" id="JACEFO010001605">
    <property type="protein sequence ID" value="KAF8731714.1"/>
    <property type="molecule type" value="Genomic_DNA"/>
</dbReference>
<evidence type="ECO:0000313" key="2">
    <source>
        <dbReference type="Proteomes" id="UP000636709"/>
    </source>
</evidence>
<dbReference type="OrthoDB" id="720174at2759"/>
<accession>A0A835KL51</accession>
<gene>
    <name evidence="1" type="ORF">HU200_015645</name>
</gene>
<dbReference type="AlphaFoldDB" id="A0A835KL51"/>
<dbReference type="Proteomes" id="UP000636709">
    <property type="component" value="Unassembled WGS sequence"/>
</dbReference>